<feature type="transmembrane region" description="Helical" evidence="1">
    <location>
        <begin position="46"/>
        <end position="64"/>
    </location>
</feature>
<evidence type="ECO:0000313" key="5">
    <source>
        <dbReference type="Proteomes" id="UP000271380"/>
    </source>
</evidence>
<dbReference type="EMBL" id="LR134377">
    <property type="protein sequence ID" value="VEH08811.1"/>
    <property type="molecule type" value="Genomic_DNA"/>
</dbReference>
<gene>
    <name evidence="3" type="ORF">NCTC949_01934</name>
    <name evidence="2" type="ORF">UL82_06840</name>
</gene>
<dbReference type="EMBL" id="CP011312">
    <property type="protein sequence ID" value="AKE41533.1"/>
    <property type="molecule type" value="Genomic_DNA"/>
</dbReference>
<keyword evidence="1" id="KW-0472">Membrane</keyword>
<sequence length="77" mass="8381">MSMQRSPINAIEKRKQDVRVYSRNATISVIGGVVGGITLGLLASSWGLFILGLVIAVAGGLHYSNKVKKIINHRDQY</sequence>
<accession>A0A0F6R2B1</accession>
<name>A0A0F6R2B1_9CORY</name>
<proteinExistence type="predicted"/>
<dbReference type="KEGG" id="cku:UL82_06840"/>
<reference evidence="2 4" key="1">
    <citation type="journal article" date="2015" name="Genome Announc.">
        <title>Complete Genome Sequence of Corynebacterium kutscheri DSM 20755, a Corynebacterial Type Strain with Remarkably Low G+C Content of Chromosomal DNA.</title>
        <authorList>
            <person name="Ruckert C."/>
            <person name="Albersmeier A."/>
            <person name="Winkler A."/>
            <person name="Tauch A."/>
        </authorList>
    </citation>
    <scope>NUCLEOTIDE SEQUENCE [LARGE SCALE GENOMIC DNA]</scope>
    <source>
        <strain evidence="2 4">DSM 20755</strain>
    </source>
</reference>
<evidence type="ECO:0000313" key="2">
    <source>
        <dbReference type="EMBL" id="AKE41533.1"/>
    </source>
</evidence>
<evidence type="ECO:0000256" key="1">
    <source>
        <dbReference type="SAM" id="Phobius"/>
    </source>
</evidence>
<keyword evidence="1" id="KW-1133">Transmembrane helix</keyword>
<protein>
    <submittedName>
        <fullName evidence="3">Secreted protein</fullName>
    </submittedName>
</protein>
<reference evidence="3 5" key="2">
    <citation type="submission" date="2018-12" db="EMBL/GenBank/DDBJ databases">
        <authorList>
            <consortium name="Pathogen Informatics"/>
        </authorList>
    </citation>
    <scope>NUCLEOTIDE SEQUENCE [LARGE SCALE GENOMIC DNA]</scope>
    <source>
        <strain evidence="3 5">NCTC949</strain>
    </source>
</reference>
<keyword evidence="1" id="KW-0812">Transmembrane</keyword>
<dbReference type="Proteomes" id="UP000033457">
    <property type="component" value="Chromosome"/>
</dbReference>
<dbReference type="RefSeq" id="WP_046439867.1">
    <property type="nucleotide sequence ID" value="NZ_CP011312.1"/>
</dbReference>
<dbReference type="HOGENOM" id="CLU_193596_0_0_11"/>
<evidence type="ECO:0000313" key="3">
    <source>
        <dbReference type="EMBL" id="VEH08811.1"/>
    </source>
</evidence>
<evidence type="ECO:0000313" key="4">
    <source>
        <dbReference type="Proteomes" id="UP000033457"/>
    </source>
</evidence>
<keyword evidence="4" id="KW-1185">Reference proteome</keyword>
<organism evidence="2 4">
    <name type="scientific">Corynebacterium kutscheri</name>
    <dbReference type="NCBI Taxonomy" id="35755"/>
    <lineage>
        <taxon>Bacteria</taxon>
        <taxon>Bacillati</taxon>
        <taxon>Actinomycetota</taxon>
        <taxon>Actinomycetes</taxon>
        <taxon>Mycobacteriales</taxon>
        <taxon>Corynebacteriaceae</taxon>
        <taxon>Corynebacterium</taxon>
    </lineage>
</organism>
<dbReference type="STRING" id="35755.UL82_06840"/>
<dbReference type="OrthoDB" id="4424946at2"/>
<feature type="transmembrane region" description="Helical" evidence="1">
    <location>
        <begin position="21"/>
        <end position="40"/>
    </location>
</feature>
<dbReference type="Proteomes" id="UP000271380">
    <property type="component" value="Chromosome"/>
</dbReference>
<dbReference type="AlphaFoldDB" id="A0A0F6R2B1"/>